<dbReference type="RefSeq" id="XP_018129770.1">
    <property type="nucleotide sequence ID" value="XM_018276135.1"/>
</dbReference>
<dbReference type="InterPro" id="IPR003958">
    <property type="entry name" value="CBFA_NFYB_domain"/>
</dbReference>
<keyword evidence="10" id="KW-1185">Reference proteome</keyword>
<dbReference type="GO" id="GO:0046982">
    <property type="term" value="F:protein heterodimerization activity"/>
    <property type="evidence" value="ECO:0007669"/>
    <property type="project" value="InterPro"/>
</dbReference>
<dbReference type="PANTHER" id="PTHR10252:SF5">
    <property type="entry name" value="DR1-ASSOCIATED COREPRESSOR"/>
    <property type="match status" value="1"/>
</dbReference>
<feature type="region of interest" description="Disordered" evidence="7">
    <location>
        <begin position="1"/>
        <end position="176"/>
    </location>
</feature>
<dbReference type="GO" id="GO:0017054">
    <property type="term" value="C:negative cofactor 2 complex"/>
    <property type="evidence" value="ECO:0007669"/>
    <property type="project" value="TreeGrafter"/>
</dbReference>
<feature type="compositionally biased region" description="Polar residues" evidence="7">
    <location>
        <begin position="8"/>
        <end position="20"/>
    </location>
</feature>
<accession>A0A1B8GJL6</accession>
<proteinExistence type="inferred from homology"/>
<evidence type="ECO:0000256" key="3">
    <source>
        <dbReference type="ARBA" id="ARBA00061393"/>
    </source>
</evidence>
<feature type="compositionally biased region" description="Low complexity" evidence="7">
    <location>
        <begin position="21"/>
        <end position="35"/>
    </location>
</feature>
<comment type="subunit">
    <text evidence="4">Forms the NCT transcriptional regulatory complex with nctB and mot1.</text>
</comment>
<organism evidence="9 10">
    <name type="scientific">Pseudogymnoascus verrucosus</name>
    <dbReference type="NCBI Taxonomy" id="342668"/>
    <lineage>
        <taxon>Eukaryota</taxon>
        <taxon>Fungi</taxon>
        <taxon>Dikarya</taxon>
        <taxon>Ascomycota</taxon>
        <taxon>Pezizomycotina</taxon>
        <taxon>Leotiomycetes</taxon>
        <taxon>Thelebolales</taxon>
        <taxon>Thelebolaceae</taxon>
        <taxon>Pseudogymnoascus</taxon>
    </lineage>
</organism>
<dbReference type="PANTHER" id="PTHR10252">
    <property type="entry name" value="HISTONE-LIKE TRANSCRIPTION FACTOR CCAAT-RELATED"/>
    <property type="match status" value="1"/>
</dbReference>
<feature type="domain" description="Transcription factor CBF/NF-Y/archaeal histone" evidence="8">
    <location>
        <begin position="223"/>
        <end position="286"/>
    </location>
</feature>
<dbReference type="GeneID" id="28840081"/>
<keyword evidence="2" id="KW-0539">Nucleus</keyword>
<feature type="compositionally biased region" description="Polar residues" evidence="7">
    <location>
        <begin position="109"/>
        <end position="124"/>
    </location>
</feature>
<dbReference type="FunFam" id="1.10.20.10:FF:000036">
    <property type="entry name" value="CBF/NF-Y family transcription factor"/>
    <property type="match status" value="1"/>
</dbReference>
<evidence type="ECO:0000256" key="4">
    <source>
        <dbReference type="ARBA" id="ARBA00065307"/>
    </source>
</evidence>
<dbReference type="CDD" id="cd22906">
    <property type="entry name" value="HFD_DRAP1"/>
    <property type="match status" value="1"/>
</dbReference>
<feature type="compositionally biased region" description="Polar residues" evidence="7">
    <location>
        <begin position="131"/>
        <end position="148"/>
    </location>
</feature>
<feature type="compositionally biased region" description="Basic residues" evidence="7">
    <location>
        <begin position="328"/>
        <end position="337"/>
    </location>
</feature>
<name>A0A1B8GJL6_9PEZI</name>
<feature type="region of interest" description="Disordered" evidence="7">
    <location>
        <begin position="303"/>
        <end position="337"/>
    </location>
</feature>
<reference evidence="9 10" key="1">
    <citation type="submission" date="2016-03" db="EMBL/GenBank/DDBJ databases">
        <title>Comparative genomics of Pseudogymnoascus destructans, the fungus causing white-nose syndrome of bats.</title>
        <authorList>
            <person name="Palmer J.M."/>
            <person name="Drees K.P."/>
            <person name="Foster J.T."/>
            <person name="Lindner D.L."/>
        </authorList>
    </citation>
    <scope>NUCLEOTIDE SEQUENCE [LARGE SCALE GENOMIC DNA]</scope>
    <source>
        <strain evidence="9 10">UAMH 10579</strain>
    </source>
</reference>
<dbReference type="InterPro" id="IPR050568">
    <property type="entry name" value="Transcr_DNA_Rep_Reg"/>
</dbReference>
<dbReference type="Gene3D" id="1.10.20.10">
    <property type="entry name" value="Histone, subunit A"/>
    <property type="match status" value="1"/>
</dbReference>
<evidence type="ECO:0000313" key="10">
    <source>
        <dbReference type="Proteomes" id="UP000091956"/>
    </source>
</evidence>
<feature type="compositionally biased region" description="Polar residues" evidence="7">
    <location>
        <begin position="57"/>
        <end position="66"/>
    </location>
</feature>
<comment type="similarity">
    <text evidence="3">Belongs to the NC2 alpha/DRAP1 family.</text>
</comment>
<evidence type="ECO:0000256" key="2">
    <source>
        <dbReference type="ARBA" id="ARBA00023242"/>
    </source>
</evidence>
<reference evidence="10" key="2">
    <citation type="journal article" date="2018" name="Nat. Commun.">
        <title>Extreme sensitivity to ultraviolet light in the fungal pathogen causing white-nose syndrome of bats.</title>
        <authorList>
            <person name="Palmer J.M."/>
            <person name="Drees K.P."/>
            <person name="Foster J.T."/>
            <person name="Lindner D.L."/>
        </authorList>
    </citation>
    <scope>NUCLEOTIDE SEQUENCE [LARGE SCALE GENOMIC DNA]</scope>
    <source>
        <strain evidence="10">UAMH 10579</strain>
    </source>
</reference>
<evidence type="ECO:0000313" key="9">
    <source>
        <dbReference type="EMBL" id="OBT96037.1"/>
    </source>
</evidence>
<dbReference type="OrthoDB" id="653904at2759"/>
<sequence length="337" mass="37180">MPADGTYAPQSPDLSSFQSSTTTPVQQHRPHQQQQQHHHEPQTSTYTPRSPRLPDFTSPQSNNATAQRSSISSSSGYQVPPSPQQYQGFGDSRRNSSYLPPIPDLPPTHTFQSPRGQGQYTSPAYQAPTVPYSQAHSPPQNYSRQSYSLPQQALTYQPPPPQPLQQPQAPHQQLHEQLHIKSETSDDAMTGRVKRERVAAAPGISEDVKPHLGASQGIEIKTKFPVARIKRIMQADEEVGKVAQVTPVAVSKALELFMISLVTKSASLARSTNSKRVTAVHLKKAIEADEQFDFLNDIVSKIADGPDAGQGKRTKEEEDNSDSDEKPKKKGRRKKGE</sequence>
<dbReference type="GO" id="GO:0016251">
    <property type="term" value="F:RNA polymerase II general transcription initiation factor activity"/>
    <property type="evidence" value="ECO:0007669"/>
    <property type="project" value="TreeGrafter"/>
</dbReference>
<evidence type="ECO:0000256" key="5">
    <source>
        <dbReference type="ARBA" id="ARBA00072430"/>
    </source>
</evidence>
<feature type="compositionally biased region" description="Low complexity" evidence="7">
    <location>
        <begin position="67"/>
        <end position="87"/>
    </location>
</feature>
<dbReference type="Proteomes" id="UP000091956">
    <property type="component" value="Unassembled WGS sequence"/>
</dbReference>
<comment type="subcellular location">
    <subcellularLocation>
        <location evidence="1">Nucleus</location>
    </subcellularLocation>
</comment>
<evidence type="ECO:0000259" key="8">
    <source>
        <dbReference type="Pfam" id="PF00808"/>
    </source>
</evidence>
<dbReference type="SUPFAM" id="SSF47113">
    <property type="entry name" value="Histone-fold"/>
    <property type="match status" value="1"/>
</dbReference>
<dbReference type="AlphaFoldDB" id="A0A1B8GJL6"/>
<evidence type="ECO:0000256" key="7">
    <source>
        <dbReference type="SAM" id="MobiDB-lite"/>
    </source>
</evidence>
<dbReference type="STRING" id="342668.A0A1B8GJL6"/>
<dbReference type="GO" id="GO:0001046">
    <property type="term" value="F:core promoter sequence-specific DNA binding"/>
    <property type="evidence" value="ECO:0007669"/>
    <property type="project" value="TreeGrafter"/>
</dbReference>
<protein>
    <recommendedName>
        <fullName evidence="5">NCT transcriptional regulatory complex subunit A</fullName>
    </recommendedName>
    <alternativeName>
        <fullName evidence="6">Negative cofactor 2 AB</fullName>
    </alternativeName>
</protein>
<dbReference type="Pfam" id="PF00808">
    <property type="entry name" value="CBFD_NFYB_HMF"/>
    <property type="match status" value="1"/>
</dbReference>
<dbReference type="EMBL" id="KV460231">
    <property type="protein sequence ID" value="OBT96037.1"/>
    <property type="molecule type" value="Genomic_DNA"/>
</dbReference>
<dbReference type="InterPro" id="IPR009072">
    <property type="entry name" value="Histone-fold"/>
</dbReference>
<evidence type="ECO:0000256" key="1">
    <source>
        <dbReference type="ARBA" id="ARBA00004123"/>
    </source>
</evidence>
<gene>
    <name evidence="9" type="ORF">VE01_06695</name>
</gene>
<evidence type="ECO:0000256" key="6">
    <source>
        <dbReference type="ARBA" id="ARBA00075891"/>
    </source>
</evidence>